<dbReference type="InterPro" id="IPR027417">
    <property type="entry name" value="P-loop_NTPase"/>
</dbReference>
<dbReference type="InterPro" id="IPR001650">
    <property type="entry name" value="Helicase_C-like"/>
</dbReference>
<reference evidence="5 6" key="1">
    <citation type="journal article" date="2021" name="Int. J. Syst. Evol. Microbiol.">
        <title>Steroidobacter gossypii sp. nov., isolated from soil of cotton cropping field.</title>
        <authorList>
            <person name="Huang R."/>
            <person name="Yang S."/>
            <person name="Zhen C."/>
            <person name="Liu W."/>
        </authorList>
    </citation>
    <scope>NUCLEOTIDE SEQUENCE [LARGE SCALE GENOMIC DNA]</scope>
    <source>
        <strain evidence="5 6">S1-65</strain>
    </source>
</reference>
<evidence type="ECO:0000313" key="6">
    <source>
        <dbReference type="Proteomes" id="UP000661077"/>
    </source>
</evidence>
<keyword evidence="1" id="KW-0547">Nucleotide-binding</keyword>
<evidence type="ECO:0000256" key="3">
    <source>
        <dbReference type="SAM" id="MobiDB-lite"/>
    </source>
</evidence>
<evidence type="ECO:0000313" key="5">
    <source>
        <dbReference type="EMBL" id="MBM0107121.1"/>
    </source>
</evidence>
<dbReference type="SMART" id="SM00490">
    <property type="entry name" value="HELICc"/>
    <property type="match status" value="1"/>
</dbReference>
<dbReference type="PROSITE" id="PS51192">
    <property type="entry name" value="HELICASE_ATP_BIND_1"/>
    <property type="match status" value="1"/>
</dbReference>
<keyword evidence="2" id="KW-0067">ATP-binding</keyword>
<protein>
    <submittedName>
        <fullName evidence="5">DUF1998 domain-containing protein</fullName>
    </submittedName>
</protein>
<dbReference type="EMBL" id="JAEVLS010000005">
    <property type="protein sequence ID" value="MBM0107121.1"/>
    <property type="molecule type" value="Genomic_DNA"/>
</dbReference>
<dbReference type="InterPro" id="IPR018973">
    <property type="entry name" value="MZB"/>
</dbReference>
<dbReference type="SUPFAM" id="SSF52540">
    <property type="entry name" value="P-loop containing nucleoside triphosphate hydrolases"/>
    <property type="match status" value="2"/>
</dbReference>
<dbReference type="Pfam" id="PF09369">
    <property type="entry name" value="MZB"/>
    <property type="match status" value="1"/>
</dbReference>
<dbReference type="InterPro" id="IPR011545">
    <property type="entry name" value="DEAD/DEAH_box_helicase_dom"/>
</dbReference>
<dbReference type="PANTHER" id="PTHR47957:SF3">
    <property type="entry name" value="ATP-DEPENDENT HELICASE HRQ1"/>
    <property type="match status" value="1"/>
</dbReference>
<organism evidence="5 6">
    <name type="scientific">Steroidobacter gossypii</name>
    <dbReference type="NCBI Taxonomy" id="2805490"/>
    <lineage>
        <taxon>Bacteria</taxon>
        <taxon>Pseudomonadati</taxon>
        <taxon>Pseudomonadota</taxon>
        <taxon>Gammaproteobacteria</taxon>
        <taxon>Steroidobacterales</taxon>
        <taxon>Steroidobacteraceae</taxon>
        <taxon>Steroidobacter</taxon>
    </lineage>
</organism>
<dbReference type="Gene3D" id="3.40.50.300">
    <property type="entry name" value="P-loop containing nucleotide triphosphate hydrolases"/>
    <property type="match status" value="2"/>
</dbReference>
<feature type="domain" description="Helicase ATP-binding" evidence="4">
    <location>
        <begin position="107"/>
        <end position="390"/>
    </location>
</feature>
<dbReference type="Pfam" id="PF00270">
    <property type="entry name" value="DEAD"/>
    <property type="match status" value="1"/>
</dbReference>
<evidence type="ECO:0000259" key="4">
    <source>
        <dbReference type="PROSITE" id="PS51192"/>
    </source>
</evidence>
<evidence type="ECO:0000256" key="1">
    <source>
        <dbReference type="ARBA" id="ARBA00022741"/>
    </source>
</evidence>
<accession>A0ABS1X1P2</accession>
<proteinExistence type="predicted"/>
<dbReference type="PANTHER" id="PTHR47957">
    <property type="entry name" value="ATP-DEPENDENT HELICASE HRQ1"/>
    <property type="match status" value="1"/>
</dbReference>
<keyword evidence="6" id="KW-1185">Reference proteome</keyword>
<dbReference type="SMART" id="SM00487">
    <property type="entry name" value="DEXDc"/>
    <property type="match status" value="1"/>
</dbReference>
<dbReference type="Proteomes" id="UP000661077">
    <property type="component" value="Unassembled WGS sequence"/>
</dbReference>
<comment type="caution">
    <text evidence="5">The sequence shown here is derived from an EMBL/GenBank/DDBJ whole genome shotgun (WGS) entry which is preliminary data.</text>
</comment>
<dbReference type="InterPro" id="IPR014001">
    <property type="entry name" value="Helicase_ATP-bd"/>
</dbReference>
<feature type="region of interest" description="Disordered" evidence="3">
    <location>
        <begin position="1316"/>
        <end position="1335"/>
    </location>
</feature>
<evidence type="ECO:0000256" key="2">
    <source>
        <dbReference type="ARBA" id="ARBA00022840"/>
    </source>
</evidence>
<dbReference type="RefSeq" id="WP_203169243.1">
    <property type="nucleotide sequence ID" value="NZ_JAEVLS010000005.1"/>
</dbReference>
<sequence>MDIQVELGVNEVAKRIHLRLRRYLEAQYHIRNSALIEERRMLLEEPGGISQRPYVEVTPSYSVLDSFSGLNAPAPVVELLQELASWKPSIGVYPPYRHQADAIEQFFSKGSDGDDLVVATGTGSGKTETFLYSILGALALEGIERPDSFKRHGVRALLLYPMNALVSDQTARLRRLVGDERLANLMETRWGRRPRFGMYTSRTPYPGVRAGTKDQRHLDTLLGYYEQLQTSTDAEDQVLVAELKSRGRWPAKDVVRFYARELEEKVLVKSGKRAGQEQTRHHWDRRFRTQPQDRELLTRHEMQVQAPDILITNYSMLEYMLLRPIERPLFEQTRAWLSADPDNQFVLILDEAHMYRGVGGAEVGLLIRRLLSRLGIGRERLRCILTSASLGSGAAAEKAGRDFANELTGRAAAKSFAIVRGTREARSGARPGTFTEAKALAVVSPAILAAAGFVPGEATANLRDVAVRLGWKEPPAFDGKNGLATRQHICGSLTGFGPLELLLEEASGNATEFAALARTLFPESPEHAERATDGLLALGTFSRRTERGREEQPLLPTRVHLLFRGLPPLYACINPDCTVRRIPTEEALLGRLYTEPLTQCECGGRVFELLTHRDCGAAYLRAFGTSAHPDFLWHERGGKLLDFGAPLHELHLYLEEPHPEQNDAVAPMVIDVQTGRVLPTTTQDTRGTRLCYQASTPAEKIPNTSTFASCPACTRRTQSGGSSLKIMDLATKGEQPFANLVREQFVSQYATKAASEKHPNEGRKTLLFSDGRQKAARLARDLPREVERDSFREALTLACNALSTLPSPQMATLDETLYGAFVAVCARYHLHFFDGADQKALLEEISRFRKDYDDLDVALANHWRPTPPTRFRTALLRQIGDPYYSLVAACAAVVEAAPPKLRLLHKRMAGISTPAVIDEVANAWLGEMIGAYAFDPALSKDGRLDEFHWFNPIRPADGHKRFFEPIRTRLGLSLPDVARFREELFDVFTRESIAGDDSGRLVVTDGVIMRLALEETWLQCVVCGHLQLKPVFEACGVCGLKRLEARPPEHEYMRARKGFFREPLRAVLRGDRPVHITAEEHTAQLSQRDAGVVYATTEEFELRFQDVPLGPEKPPVDVLSCTTTMEVGIDIGSLSAVGLRTVPPQRENYQQRAGRAGRRGTSVSSVLTFAQGGAHDAHYFAHPQAIISGAPREPRLKTDNPRLAIRHVNSHLLQTFFHSRLDALSKEEQEKIAASRPGIMSAFGSASEFFEGASEFSFPDFDLWMRTAVLTPRSRIVEEVASWLPPAIFGDDDADKRRKFVREVADSLLRDLSAIRDGRTQSPAPDDANDASRDDEDGGLLDLFFDRSLLPSYAFPTDLCAFTIQQWDKSRSPWRVSVAERPQLAKGQALSEYAPGRLLVVKKETYRVGGIFIDGPPSASPATALFEKQLSRYVGCPRCSFVSIELGNAVNRTIEGSPCQVCKTPLFVREYLDPPGFSPEKGTALREGDREQDITFASSAQLPEIAGRDEFDWRQGAGVNLSHAYGEDVLLVVANKGKDAAGFSVCESCGAAWIDGDEPDSTHDRPFLVPRHILERDKAASKCNGDVRRGLFLVHDFRTDLMLLRGVFRKPLDFIPDRPWLHDALATFAEALSLGASLHLDIDPGELSAGYRLLPPLSDGEQGVAEVYLFDTASGGAGYAADAGKQLQSVLDKTEELLRECPGKCVRSCTKCLRHYGNRFLHGRLDRRLALQLLRFFRTGVSPTFASADDQARALRPLARFLELEGWVTETDASGALRCTGGARAVTVGIYPAFLACEQAEIDHPTKSSPNAPRMLLPDYLVEQDLPSAYQIATGLTSAPRTARHAAADQPIDGHPVSLPVKDLRRAAASTTNGTVRLISNVSLDGSAFAVRVPSPGLDKVGYAAGSWIVVRPVSSSDLRPDAWVIVLRSRGKFNATGAEWTIAHIKELSTEDSGKRLQISYGSAVDKKFRPERLDQAELTLAATIVCHAVEAP</sequence>
<gene>
    <name evidence="5" type="ORF">JM946_20490</name>
</gene>
<dbReference type="Pfam" id="PF00271">
    <property type="entry name" value="Helicase_C"/>
    <property type="match status" value="1"/>
</dbReference>
<name>A0ABS1X1P2_9GAMM</name>